<evidence type="ECO:0000256" key="1">
    <source>
        <dbReference type="SAM" id="MobiDB-lite"/>
    </source>
</evidence>
<dbReference type="SUPFAM" id="SSF46689">
    <property type="entry name" value="Homeodomain-like"/>
    <property type="match status" value="1"/>
</dbReference>
<dbReference type="InterPro" id="IPR036388">
    <property type="entry name" value="WH-like_DNA-bd_sf"/>
</dbReference>
<name>A0A939JY92_9HYPH</name>
<keyword evidence="3" id="KW-1185">Reference proteome</keyword>
<evidence type="ECO:0000313" key="2">
    <source>
        <dbReference type="EMBL" id="MBO0664176.1"/>
    </source>
</evidence>
<dbReference type="InterPro" id="IPR009057">
    <property type="entry name" value="Homeodomain-like_sf"/>
</dbReference>
<sequence>MGKAVSADLRLRIVRGIEAGGSRRAMAARFEVAPSTAVRVQTRYAATGSVAPLKQGRPAGSGKLGPYQDAIID</sequence>
<comment type="caution">
    <text evidence="2">The sequence shown here is derived from an EMBL/GenBank/DDBJ whole genome shotgun (WGS) entry which is preliminary data.</text>
</comment>
<reference evidence="2" key="1">
    <citation type="submission" date="2021-03" db="EMBL/GenBank/DDBJ databases">
        <title>Whole genome sequence of Jiella sp. CQZ9-1.</title>
        <authorList>
            <person name="Tuo L."/>
        </authorList>
    </citation>
    <scope>NUCLEOTIDE SEQUENCE</scope>
    <source>
        <strain evidence="2">CQZ9-1</strain>
    </source>
</reference>
<accession>A0A939JY92</accession>
<feature type="non-terminal residue" evidence="2">
    <location>
        <position position="73"/>
    </location>
</feature>
<organism evidence="2 3">
    <name type="scientific">Jiella flava</name>
    <dbReference type="NCBI Taxonomy" id="2816857"/>
    <lineage>
        <taxon>Bacteria</taxon>
        <taxon>Pseudomonadati</taxon>
        <taxon>Pseudomonadota</taxon>
        <taxon>Alphaproteobacteria</taxon>
        <taxon>Hyphomicrobiales</taxon>
        <taxon>Aurantimonadaceae</taxon>
        <taxon>Jiella</taxon>
    </lineage>
</organism>
<feature type="region of interest" description="Disordered" evidence="1">
    <location>
        <begin position="52"/>
        <end position="73"/>
    </location>
</feature>
<dbReference type="EMBL" id="JAFMPP010000017">
    <property type="protein sequence ID" value="MBO0664176.1"/>
    <property type="molecule type" value="Genomic_DNA"/>
</dbReference>
<proteinExistence type="predicted"/>
<evidence type="ECO:0000313" key="3">
    <source>
        <dbReference type="Proteomes" id="UP000664122"/>
    </source>
</evidence>
<gene>
    <name evidence="2" type="ORF">J1C48_16475</name>
</gene>
<dbReference type="Gene3D" id="1.10.10.10">
    <property type="entry name" value="Winged helix-like DNA-binding domain superfamily/Winged helix DNA-binding domain"/>
    <property type="match status" value="1"/>
</dbReference>
<dbReference type="Proteomes" id="UP000664122">
    <property type="component" value="Unassembled WGS sequence"/>
</dbReference>
<protein>
    <submittedName>
        <fullName evidence="2">IS630 family transposase</fullName>
    </submittedName>
</protein>
<dbReference type="AlphaFoldDB" id="A0A939JY92"/>